<feature type="compositionally biased region" description="Polar residues" evidence="6">
    <location>
        <begin position="1"/>
        <end position="12"/>
    </location>
</feature>
<evidence type="ECO:0000256" key="5">
    <source>
        <dbReference type="RuleBase" id="RU003888"/>
    </source>
</evidence>
<dbReference type="InterPro" id="IPR001196">
    <property type="entry name" value="Ribosomal_uL15_CS"/>
</dbReference>
<evidence type="ECO:0000256" key="6">
    <source>
        <dbReference type="SAM" id="MobiDB-lite"/>
    </source>
</evidence>
<name>A0A368YZG6_9HYPH</name>
<accession>A0A368YZG6</accession>
<keyword evidence="4" id="KW-0699">rRNA-binding</keyword>
<dbReference type="EMBL" id="QPJM01000003">
    <property type="protein sequence ID" value="RCW85592.1"/>
    <property type="molecule type" value="Genomic_DNA"/>
</dbReference>
<dbReference type="RefSeq" id="WP_114429383.1">
    <property type="nucleotide sequence ID" value="NZ_QPJM01000003.1"/>
</dbReference>
<sequence length="158" mass="16534">MKLNDLSENPGATKTRKRVGRGIGSGSGKTAGRGVKGQKSRSGVAINGFEGGQMPLYRRLPKRGFTNIFSKNFNVVSVGRIQVAIDAKKLDPKTTVTLDTLKAAGIIRRAKDGVRLLSDGEIKTAVTFEVAGASKAAIEKIEKAGGTVKLPAAPTAAE</sequence>
<dbReference type="InterPro" id="IPR030878">
    <property type="entry name" value="Ribosomal_uL15"/>
</dbReference>
<dbReference type="GO" id="GO:0022625">
    <property type="term" value="C:cytosolic large ribosomal subunit"/>
    <property type="evidence" value="ECO:0007669"/>
    <property type="project" value="TreeGrafter"/>
</dbReference>
<dbReference type="PANTHER" id="PTHR12934">
    <property type="entry name" value="50S RIBOSOMAL PROTEIN L15"/>
    <property type="match status" value="1"/>
</dbReference>
<evidence type="ECO:0000259" key="7">
    <source>
        <dbReference type="Pfam" id="PF00828"/>
    </source>
</evidence>
<dbReference type="Pfam" id="PF00828">
    <property type="entry name" value="Ribosomal_L27A"/>
    <property type="match status" value="1"/>
</dbReference>
<protein>
    <recommendedName>
        <fullName evidence="4">Large ribosomal subunit protein uL15</fullName>
    </recommendedName>
</protein>
<dbReference type="Gene3D" id="3.100.10.10">
    <property type="match status" value="1"/>
</dbReference>
<dbReference type="InterPro" id="IPR021131">
    <property type="entry name" value="Ribosomal_uL15/eL18"/>
</dbReference>
<organism evidence="8 9">
    <name type="scientific">Phyllobacterium bourgognense</name>
    <dbReference type="NCBI Taxonomy" id="314236"/>
    <lineage>
        <taxon>Bacteria</taxon>
        <taxon>Pseudomonadati</taxon>
        <taxon>Pseudomonadota</taxon>
        <taxon>Alphaproteobacteria</taxon>
        <taxon>Hyphomicrobiales</taxon>
        <taxon>Phyllobacteriaceae</taxon>
        <taxon>Phyllobacterium</taxon>
    </lineage>
</organism>
<dbReference type="GO" id="GO:0006412">
    <property type="term" value="P:translation"/>
    <property type="evidence" value="ECO:0007669"/>
    <property type="project" value="UniProtKB-UniRule"/>
</dbReference>
<gene>
    <name evidence="4" type="primary">rplO</name>
    <name evidence="8" type="ORF">C7476_103441</name>
</gene>
<dbReference type="PROSITE" id="PS00475">
    <property type="entry name" value="RIBOSOMAL_L15"/>
    <property type="match status" value="1"/>
</dbReference>
<dbReference type="InterPro" id="IPR036227">
    <property type="entry name" value="Ribosomal_uL15/eL18_sf"/>
</dbReference>
<evidence type="ECO:0000313" key="9">
    <source>
        <dbReference type="Proteomes" id="UP000253324"/>
    </source>
</evidence>
<feature type="region of interest" description="Disordered" evidence="6">
    <location>
        <begin position="1"/>
        <end position="44"/>
    </location>
</feature>
<evidence type="ECO:0000256" key="4">
    <source>
        <dbReference type="HAMAP-Rule" id="MF_01341"/>
    </source>
</evidence>
<evidence type="ECO:0000256" key="3">
    <source>
        <dbReference type="ARBA" id="ARBA00023274"/>
    </source>
</evidence>
<dbReference type="GO" id="GO:0019843">
    <property type="term" value="F:rRNA binding"/>
    <property type="evidence" value="ECO:0007669"/>
    <property type="project" value="UniProtKB-UniRule"/>
</dbReference>
<dbReference type="HAMAP" id="MF_01341">
    <property type="entry name" value="Ribosomal_uL15"/>
    <property type="match status" value="1"/>
</dbReference>
<dbReference type="PANTHER" id="PTHR12934:SF11">
    <property type="entry name" value="LARGE RIBOSOMAL SUBUNIT PROTEIN UL15M"/>
    <property type="match status" value="1"/>
</dbReference>
<comment type="caution">
    <text evidence="8">The sequence shown here is derived from an EMBL/GenBank/DDBJ whole genome shotgun (WGS) entry which is preliminary data.</text>
</comment>
<dbReference type="NCBIfam" id="TIGR01071">
    <property type="entry name" value="rplO_bact"/>
    <property type="match status" value="1"/>
</dbReference>
<dbReference type="GO" id="GO:0003735">
    <property type="term" value="F:structural constituent of ribosome"/>
    <property type="evidence" value="ECO:0007669"/>
    <property type="project" value="InterPro"/>
</dbReference>
<feature type="compositionally biased region" description="Gly residues" evidence="6">
    <location>
        <begin position="21"/>
        <end position="35"/>
    </location>
</feature>
<keyword evidence="9" id="KW-1185">Reference proteome</keyword>
<keyword evidence="2 4" id="KW-0689">Ribosomal protein</keyword>
<proteinExistence type="inferred from homology"/>
<comment type="function">
    <text evidence="4">Binds to the 23S rRNA.</text>
</comment>
<comment type="subunit">
    <text evidence="4">Part of the 50S ribosomal subunit.</text>
</comment>
<evidence type="ECO:0000256" key="2">
    <source>
        <dbReference type="ARBA" id="ARBA00022980"/>
    </source>
</evidence>
<reference evidence="8 9" key="1">
    <citation type="submission" date="2018-07" db="EMBL/GenBank/DDBJ databases">
        <title>Genomic Encyclopedia of Type Strains, Phase III (KMG-III): the genomes of soil and plant-associated and newly described type strains.</title>
        <authorList>
            <person name="Whitman W."/>
        </authorList>
    </citation>
    <scope>NUCLEOTIDE SEQUENCE [LARGE SCALE GENOMIC DNA]</scope>
    <source>
        <strain evidence="8 9">31-25a</strain>
    </source>
</reference>
<evidence type="ECO:0000256" key="1">
    <source>
        <dbReference type="ARBA" id="ARBA00007320"/>
    </source>
</evidence>
<evidence type="ECO:0000313" key="8">
    <source>
        <dbReference type="EMBL" id="RCW85592.1"/>
    </source>
</evidence>
<dbReference type="Proteomes" id="UP000253324">
    <property type="component" value="Unassembled WGS sequence"/>
</dbReference>
<dbReference type="InterPro" id="IPR005749">
    <property type="entry name" value="Ribosomal_uL15_bac-type"/>
</dbReference>
<dbReference type="OrthoDB" id="9810293at2"/>
<feature type="domain" description="Large ribosomal subunit protein uL15/eL18" evidence="7">
    <location>
        <begin position="75"/>
        <end position="148"/>
    </location>
</feature>
<dbReference type="SUPFAM" id="SSF52080">
    <property type="entry name" value="Ribosomal proteins L15p and L18e"/>
    <property type="match status" value="1"/>
</dbReference>
<keyword evidence="4" id="KW-0694">RNA-binding</keyword>
<dbReference type="AlphaFoldDB" id="A0A368YZG6"/>
<keyword evidence="3 4" id="KW-0687">Ribonucleoprotein</keyword>
<comment type="similarity">
    <text evidence="1 4 5">Belongs to the universal ribosomal protein uL15 family.</text>
</comment>